<comment type="similarity">
    <text evidence="5">Belongs to the YciB family.</text>
</comment>
<dbReference type="HAMAP" id="MF_00189">
    <property type="entry name" value="YciB"/>
    <property type="match status" value="1"/>
</dbReference>
<keyword evidence="3 5" id="KW-1133">Transmembrane helix</keyword>
<evidence type="ECO:0000313" key="6">
    <source>
        <dbReference type="EMBL" id="MFC3302132.1"/>
    </source>
</evidence>
<dbReference type="EMBL" id="JBHRVA010000002">
    <property type="protein sequence ID" value="MFC3302132.1"/>
    <property type="molecule type" value="Genomic_DNA"/>
</dbReference>
<keyword evidence="5" id="KW-0997">Cell inner membrane</keyword>
<protein>
    <recommendedName>
        <fullName evidence="5">Inner membrane-spanning protein YciB</fullName>
    </recommendedName>
</protein>
<evidence type="ECO:0000313" key="7">
    <source>
        <dbReference type="Proteomes" id="UP001595607"/>
    </source>
</evidence>
<evidence type="ECO:0000256" key="1">
    <source>
        <dbReference type="ARBA" id="ARBA00022475"/>
    </source>
</evidence>
<accession>A0ABV7MBG0</accession>
<feature type="transmembrane region" description="Helical" evidence="5">
    <location>
        <begin position="85"/>
        <end position="104"/>
    </location>
</feature>
<keyword evidence="1 5" id="KW-1003">Cell membrane</keyword>
<feature type="transmembrane region" description="Helical" evidence="5">
    <location>
        <begin position="116"/>
        <end position="136"/>
    </location>
</feature>
<keyword evidence="2 5" id="KW-0812">Transmembrane</keyword>
<reference evidence="7" key="1">
    <citation type="journal article" date="2019" name="Int. J. Syst. Evol. Microbiol.">
        <title>The Global Catalogue of Microorganisms (GCM) 10K type strain sequencing project: providing services to taxonomists for standard genome sequencing and annotation.</title>
        <authorList>
            <consortium name="The Broad Institute Genomics Platform"/>
            <consortium name="The Broad Institute Genome Sequencing Center for Infectious Disease"/>
            <person name="Wu L."/>
            <person name="Ma J."/>
        </authorList>
    </citation>
    <scope>NUCLEOTIDE SEQUENCE [LARGE SCALE GENOMIC DNA]</scope>
    <source>
        <strain evidence="7">KCTC 22245</strain>
    </source>
</reference>
<proteinExistence type="inferred from homology"/>
<dbReference type="InterPro" id="IPR006008">
    <property type="entry name" value="YciB"/>
</dbReference>
<name>A0ABV7MBG0_9PROT</name>
<dbReference type="Pfam" id="PF04279">
    <property type="entry name" value="IspA"/>
    <property type="match status" value="1"/>
</dbReference>
<feature type="transmembrane region" description="Helical" evidence="5">
    <location>
        <begin position="58"/>
        <end position="78"/>
    </location>
</feature>
<dbReference type="RefSeq" id="WP_189574445.1">
    <property type="nucleotide sequence ID" value="NZ_BMXU01000001.1"/>
</dbReference>
<dbReference type="PANTHER" id="PTHR36917">
    <property type="entry name" value="INTRACELLULAR SEPTATION PROTEIN A-RELATED"/>
    <property type="match status" value="1"/>
</dbReference>
<feature type="transmembrane region" description="Helical" evidence="5">
    <location>
        <begin position="156"/>
        <end position="173"/>
    </location>
</feature>
<dbReference type="PANTHER" id="PTHR36917:SF1">
    <property type="entry name" value="INNER MEMBRANE-SPANNING PROTEIN YCIB"/>
    <property type="match status" value="1"/>
</dbReference>
<organism evidence="6 7">
    <name type="scientific">Parvularcula lutaonensis</name>
    <dbReference type="NCBI Taxonomy" id="491923"/>
    <lineage>
        <taxon>Bacteria</taxon>
        <taxon>Pseudomonadati</taxon>
        <taxon>Pseudomonadota</taxon>
        <taxon>Alphaproteobacteria</taxon>
        <taxon>Parvularculales</taxon>
        <taxon>Parvularculaceae</taxon>
        <taxon>Parvularcula</taxon>
    </lineage>
</organism>
<feature type="transmembrane region" description="Helical" evidence="5">
    <location>
        <begin position="18"/>
        <end position="38"/>
    </location>
</feature>
<comment type="function">
    <text evidence="5">Plays a role in cell envelope biogenesis, maintenance of cell envelope integrity and membrane homeostasis.</text>
</comment>
<evidence type="ECO:0000256" key="5">
    <source>
        <dbReference type="HAMAP-Rule" id="MF_00189"/>
    </source>
</evidence>
<keyword evidence="4 5" id="KW-0472">Membrane</keyword>
<comment type="subcellular location">
    <subcellularLocation>
        <location evidence="5">Cell inner membrane</location>
        <topology evidence="5">Multi-pass membrane protein</topology>
    </subcellularLocation>
</comment>
<evidence type="ECO:0000256" key="3">
    <source>
        <dbReference type="ARBA" id="ARBA00022989"/>
    </source>
</evidence>
<gene>
    <name evidence="5" type="primary">yciB</name>
    <name evidence="6" type="ORF">ACFONP_05235</name>
</gene>
<evidence type="ECO:0000256" key="4">
    <source>
        <dbReference type="ARBA" id="ARBA00023136"/>
    </source>
</evidence>
<dbReference type="Proteomes" id="UP001595607">
    <property type="component" value="Unassembled WGS sequence"/>
</dbReference>
<comment type="caution">
    <text evidence="6">The sequence shown here is derived from an EMBL/GenBank/DDBJ whole genome shotgun (WGS) entry which is preliminary data.</text>
</comment>
<sequence>MEQAPGTGPIKLEGNEKLAVEFGPIAVLLLGYVLNGTLGPMLDSAFGTELFAGDEGRLYTGLALFMPAFIAAFGYSVYRTERIVPLLAVTGVLVIGLGIMTFVFQDKRFFYVKPTIVYGLTSGALAAGLLTGRNFLRILFDGAIEMSGEAWRTFTWRFIAFNAAMALANEALWRTLVPIGQEGWWLTIKGIGFTIAYFAFIAANAPFLMKHANLDEKKD</sequence>
<evidence type="ECO:0000256" key="2">
    <source>
        <dbReference type="ARBA" id="ARBA00022692"/>
    </source>
</evidence>
<keyword evidence="7" id="KW-1185">Reference proteome</keyword>
<feature type="transmembrane region" description="Helical" evidence="5">
    <location>
        <begin position="185"/>
        <end position="208"/>
    </location>
</feature>